<dbReference type="KEGG" id="npy:NPRO_13200"/>
<dbReference type="AlphaFoldDB" id="A0A809RGW8"/>
<dbReference type="Proteomes" id="UP000662873">
    <property type="component" value="Chromosome"/>
</dbReference>
<feature type="transmembrane region" description="Helical" evidence="1">
    <location>
        <begin position="21"/>
        <end position="38"/>
    </location>
</feature>
<accession>A0A809RGW8</accession>
<keyword evidence="1" id="KW-0472">Membrane</keyword>
<keyword evidence="1" id="KW-1133">Transmembrane helix</keyword>
<dbReference type="EMBL" id="AP021858">
    <property type="protein sequence ID" value="BBO23725.1"/>
    <property type="molecule type" value="Genomic_DNA"/>
</dbReference>
<evidence type="ECO:0000313" key="3">
    <source>
        <dbReference type="Proteomes" id="UP000662873"/>
    </source>
</evidence>
<reference evidence="2" key="1">
    <citation type="journal article" name="DNA Res.">
        <title>The physiological potential of anammox bacteria as revealed by their core genome structure.</title>
        <authorList>
            <person name="Okubo T."/>
            <person name="Toyoda A."/>
            <person name="Fukuhara K."/>
            <person name="Uchiyama I."/>
            <person name="Harigaya Y."/>
            <person name="Kuroiwa M."/>
            <person name="Suzuki T."/>
            <person name="Murakami Y."/>
            <person name="Suwa Y."/>
            <person name="Takami H."/>
        </authorList>
    </citation>
    <scope>NUCLEOTIDE SEQUENCE</scope>
    <source>
        <strain evidence="2">317325-2</strain>
    </source>
</reference>
<sequence length="93" mass="10433">MGRWHSNCCTIRCKMDTLRDALAVAVPLFAGFFGGQFARQIKTKGAMAIGMVVVTLILGFVPPWFIDPSIGTSEYIFWPVAYLVGFIVEFRRK</sequence>
<protein>
    <submittedName>
        <fullName evidence="2">Uncharacterized protein</fullName>
    </submittedName>
</protein>
<evidence type="ECO:0000313" key="2">
    <source>
        <dbReference type="EMBL" id="BBO23725.1"/>
    </source>
</evidence>
<keyword evidence="1" id="KW-0812">Transmembrane</keyword>
<name>A0A809RGW8_9BACT</name>
<evidence type="ECO:0000256" key="1">
    <source>
        <dbReference type="SAM" id="Phobius"/>
    </source>
</evidence>
<proteinExistence type="predicted"/>
<organism evidence="2 3">
    <name type="scientific">Candidatus Nitrosymbiomonas proteolyticus</name>
    <dbReference type="NCBI Taxonomy" id="2608984"/>
    <lineage>
        <taxon>Bacteria</taxon>
        <taxon>Bacillati</taxon>
        <taxon>Armatimonadota</taxon>
        <taxon>Armatimonadota incertae sedis</taxon>
        <taxon>Candidatus Nitrosymbiomonas</taxon>
    </lineage>
</organism>
<feature type="transmembrane region" description="Helical" evidence="1">
    <location>
        <begin position="45"/>
        <end position="66"/>
    </location>
</feature>
<gene>
    <name evidence="2" type="ORF">NPRO_13200</name>
</gene>